<feature type="compositionally biased region" description="Basic residues" evidence="1">
    <location>
        <begin position="86"/>
        <end position="101"/>
    </location>
</feature>
<sequence length="191" mass="22244">MSMSRSPHHLVYCHMRTHPKRHQKNRCFLNLKPTRPHNTLSLTLLATSFTAIYSLRVVFFVSIGHPRFNTLSPINENNPAHPRWLTNHRKHPTNKNPRHIHTSSPKTSRPCCYTPWPPNRPRTSLPNHQTNQNNPSLNPTPLLKHAGILPKTNHRQPNHRPHLTRKNWSQGNRQPKHPPPMSNKAQSKHYS</sequence>
<dbReference type="AlphaFoldDB" id="H3DR41"/>
<reference evidence="2" key="3">
    <citation type="submission" date="2025-09" db="UniProtKB">
        <authorList>
            <consortium name="Ensembl"/>
        </authorList>
    </citation>
    <scope>IDENTIFICATION</scope>
</reference>
<dbReference type="HOGENOM" id="CLU_1424613_0_0_1"/>
<evidence type="ECO:0000313" key="3">
    <source>
        <dbReference type="Proteomes" id="UP000007303"/>
    </source>
</evidence>
<feature type="region of interest" description="Disordered" evidence="1">
    <location>
        <begin position="74"/>
        <end position="191"/>
    </location>
</feature>
<dbReference type="Ensembl" id="ENSTNIT00000023232.1">
    <property type="protein sequence ID" value="ENSTNIP00000022990.1"/>
    <property type="gene ID" value="ENSTNIG00000019739.1"/>
</dbReference>
<feature type="compositionally biased region" description="Polar residues" evidence="1">
    <location>
        <begin position="121"/>
        <end position="139"/>
    </location>
</feature>
<dbReference type="Proteomes" id="UP000007303">
    <property type="component" value="Unassembled WGS sequence"/>
</dbReference>
<evidence type="ECO:0000256" key="1">
    <source>
        <dbReference type="SAM" id="MobiDB-lite"/>
    </source>
</evidence>
<protein>
    <submittedName>
        <fullName evidence="2">Uncharacterized protein</fullName>
    </submittedName>
</protein>
<organism evidence="2 3">
    <name type="scientific">Tetraodon nigroviridis</name>
    <name type="common">Spotted green pufferfish</name>
    <name type="synonym">Chelonodon nigroviridis</name>
    <dbReference type="NCBI Taxonomy" id="99883"/>
    <lineage>
        <taxon>Eukaryota</taxon>
        <taxon>Metazoa</taxon>
        <taxon>Chordata</taxon>
        <taxon>Craniata</taxon>
        <taxon>Vertebrata</taxon>
        <taxon>Euteleostomi</taxon>
        <taxon>Actinopterygii</taxon>
        <taxon>Neopterygii</taxon>
        <taxon>Teleostei</taxon>
        <taxon>Neoteleostei</taxon>
        <taxon>Acanthomorphata</taxon>
        <taxon>Eupercaria</taxon>
        <taxon>Tetraodontiformes</taxon>
        <taxon>Tetradontoidea</taxon>
        <taxon>Tetraodontidae</taxon>
        <taxon>Tetraodon</taxon>
    </lineage>
</organism>
<keyword evidence="3" id="KW-1185">Reference proteome</keyword>
<evidence type="ECO:0000313" key="2">
    <source>
        <dbReference type="Ensembl" id="ENSTNIP00000022990.1"/>
    </source>
</evidence>
<feature type="compositionally biased region" description="Basic residues" evidence="1">
    <location>
        <begin position="152"/>
        <end position="165"/>
    </location>
</feature>
<accession>H3DR41</accession>
<dbReference type="InParanoid" id="H3DR41"/>
<reference evidence="3" key="1">
    <citation type="journal article" date="2004" name="Nature">
        <title>Genome duplication in the teleost fish Tetraodon nigroviridis reveals the early vertebrate proto-karyotype.</title>
        <authorList>
            <person name="Jaillon O."/>
            <person name="Aury J.-M."/>
            <person name="Brunet F."/>
            <person name="Petit J.-L."/>
            <person name="Stange-Thomann N."/>
            <person name="Mauceli E."/>
            <person name="Bouneau L."/>
            <person name="Fischer C."/>
            <person name="Ozouf-Costaz C."/>
            <person name="Bernot A."/>
            <person name="Nicaud S."/>
            <person name="Jaffe D."/>
            <person name="Fisher S."/>
            <person name="Lutfalla G."/>
            <person name="Dossat C."/>
            <person name="Segurens B."/>
            <person name="Dasilva C."/>
            <person name="Salanoubat M."/>
            <person name="Levy M."/>
            <person name="Boudet N."/>
            <person name="Castellano S."/>
            <person name="Anthouard V."/>
            <person name="Jubin C."/>
            <person name="Castelli V."/>
            <person name="Katinka M."/>
            <person name="Vacherie B."/>
            <person name="Biemont C."/>
            <person name="Skalli Z."/>
            <person name="Cattolico L."/>
            <person name="Poulain J."/>
            <person name="De Berardinis V."/>
            <person name="Cruaud C."/>
            <person name="Duprat S."/>
            <person name="Brottier P."/>
            <person name="Coutanceau J.-P."/>
            <person name="Gouzy J."/>
            <person name="Parra G."/>
            <person name="Lardier G."/>
            <person name="Chapple C."/>
            <person name="McKernan K.J."/>
            <person name="McEwan P."/>
            <person name="Bosak S."/>
            <person name="Kellis M."/>
            <person name="Volff J.-N."/>
            <person name="Guigo R."/>
            <person name="Zody M.C."/>
            <person name="Mesirov J."/>
            <person name="Lindblad-Toh K."/>
            <person name="Birren B."/>
            <person name="Nusbaum C."/>
            <person name="Kahn D."/>
            <person name="Robinson-Rechavi M."/>
            <person name="Laudet V."/>
            <person name="Schachter V."/>
            <person name="Quetier F."/>
            <person name="Saurin W."/>
            <person name="Scarpelli C."/>
            <person name="Wincker P."/>
            <person name="Lander E.S."/>
            <person name="Weissenbach J."/>
            <person name="Roest Crollius H."/>
        </authorList>
    </citation>
    <scope>NUCLEOTIDE SEQUENCE [LARGE SCALE GENOMIC DNA]</scope>
</reference>
<dbReference type="STRING" id="99883.ENSTNIP00000022990"/>
<proteinExistence type="predicted"/>
<reference evidence="2" key="2">
    <citation type="submission" date="2025-08" db="UniProtKB">
        <authorList>
            <consortium name="Ensembl"/>
        </authorList>
    </citation>
    <scope>IDENTIFICATION</scope>
</reference>
<name>H3DR41_TETNG</name>